<evidence type="ECO:0000313" key="3">
    <source>
        <dbReference type="Proteomes" id="UP000600865"/>
    </source>
</evidence>
<comment type="caution">
    <text evidence="2">The sequence shown here is derived from an EMBL/GenBank/DDBJ whole genome shotgun (WGS) entry which is preliminary data.</text>
</comment>
<organism evidence="2 3">
    <name type="scientific">Litorimonas cladophorae</name>
    <dbReference type="NCBI Taxonomy" id="1220491"/>
    <lineage>
        <taxon>Bacteria</taxon>
        <taxon>Pseudomonadati</taxon>
        <taxon>Pseudomonadota</taxon>
        <taxon>Alphaproteobacteria</taxon>
        <taxon>Maricaulales</taxon>
        <taxon>Robiginitomaculaceae</taxon>
    </lineage>
</organism>
<dbReference type="Gene3D" id="3.30.70.100">
    <property type="match status" value="1"/>
</dbReference>
<dbReference type="SUPFAM" id="SSF54909">
    <property type="entry name" value="Dimeric alpha+beta barrel"/>
    <property type="match status" value="1"/>
</dbReference>
<dbReference type="PANTHER" id="PTHR40257:SF1">
    <property type="entry name" value="DUF1330 DOMAIN-CONTAINING PROTEIN"/>
    <property type="match status" value="1"/>
</dbReference>
<accession>A0A918KMC2</accession>
<dbReference type="InterPro" id="IPR010753">
    <property type="entry name" value="DUF1330"/>
</dbReference>
<sequence>MSENAIDPLPEQVKAFLAKHPDGEPVYMLNLLKFKARATYHDDEDISGAEAYGRYGEAFAKLVASKNIDGAHSVFGGKMGAWLIGQGEGEWDAVAIFRYPDAKTMFATVSSEDYRKIHKHRKAGLEGQLLIACDNGNVFD</sequence>
<feature type="domain" description="DUF1330" evidence="1">
    <location>
        <begin position="45"/>
        <end position="131"/>
    </location>
</feature>
<dbReference type="InterPro" id="IPR011008">
    <property type="entry name" value="Dimeric_a/b-barrel"/>
</dbReference>
<dbReference type="AlphaFoldDB" id="A0A918KMC2"/>
<name>A0A918KMC2_9PROT</name>
<evidence type="ECO:0000259" key="1">
    <source>
        <dbReference type="Pfam" id="PF07045"/>
    </source>
</evidence>
<evidence type="ECO:0000313" key="2">
    <source>
        <dbReference type="EMBL" id="GGX69102.1"/>
    </source>
</evidence>
<dbReference type="Proteomes" id="UP000600865">
    <property type="component" value="Unassembled WGS sequence"/>
</dbReference>
<protein>
    <submittedName>
        <fullName evidence="2">DUF1330 domain-containing protein</fullName>
    </submittedName>
</protein>
<keyword evidence="3" id="KW-1185">Reference proteome</keyword>
<dbReference type="EMBL" id="BMYV01000002">
    <property type="protein sequence ID" value="GGX69102.1"/>
    <property type="molecule type" value="Genomic_DNA"/>
</dbReference>
<dbReference type="Pfam" id="PF07045">
    <property type="entry name" value="DUF1330"/>
    <property type="match status" value="1"/>
</dbReference>
<reference evidence="2 3" key="1">
    <citation type="journal article" date="2014" name="Int. J. Syst. Evol. Microbiol.">
        <title>Complete genome sequence of Corynebacterium casei LMG S-19264T (=DSM 44701T), isolated from a smear-ripened cheese.</title>
        <authorList>
            <consortium name="US DOE Joint Genome Institute (JGI-PGF)"/>
            <person name="Walter F."/>
            <person name="Albersmeier A."/>
            <person name="Kalinowski J."/>
            <person name="Ruckert C."/>
        </authorList>
    </citation>
    <scope>NUCLEOTIDE SEQUENCE [LARGE SCALE GENOMIC DNA]</scope>
    <source>
        <strain evidence="2 3">KCTC 23968</strain>
    </source>
</reference>
<gene>
    <name evidence="2" type="ORF">GCM10011309_18770</name>
</gene>
<proteinExistence type="predicted"/>
<dbReference type="RefSeq" id="WP_189584795.1">
    <property type="nucleotide sequence ID" value="NZ_BMYV01000002.1"/>
</dbReference>
<dbReference type="PANTHER" id="PTHR40257">
    <property type="match status" value="1"/>
</dbReference>